<evidence type="ECO:0000313" key="7">
    <source>
        <dbReference type="Proteomes" id="UP000694941"/>
    </source>
</evidence>
<feature type="domain" description="Sugar phosphate transporter" evidence="6">
    <location>
        <begin position="49"/>
        <end position="325"/>
    </location>
</feature>
<feature type="transmembrane region" description="Helical" evidence="5">
    <location>
        <begin position="305"/>
        <end position="328"/>
    </location>
</feature>
<evidence type="ECO:0000256" key="5">
    <source>
        <dbReference type="SAM" id="Phobius"/>
    </source>
</evidence>
<feature type="transmembrane region" description="Helical" evidence="5">
    <location>
        <begin position="38"/>
        <end position="57"/>
    </location>
</feature>
<organism evidence="7 8">
    <name type="scientific">Limulus polyphemus</name>
    <name type="common">Atlantic horseshoe crab</name>
    <dbReference type="NCBI Taxonomy" id="6850"/>
    <lineage>
        <taxon>Eukaryota</taxon>
        <taxon>Metazoa</taxon>
        <taxon>Ecdysozoa</taxon>
        <taxon>Arthropoda</taxon>
        <taxon>Chelicerata</taxon>
        <taxon>Merostomata</taxon>
        <taxon>Xiphosura</taxon>
        <taxon>Limulidae</taxon>
        <taxon>Limulus</taxon>
    </lineage>
</organism>
<feature type="transmembrane region" description="Helical" evidence="5">
    <location>
        <begin position="255"/>
        <end position="274"/>
    </location>
</feature>
<feature type="transmembrane region" description="Helical" evidence="5">
    <location>
        <begin position="215"/>
        <end position="235"/>
    </location>
</feature>
<sequence>MVGMSSKNGHLPVSNGDVIKIHIQQEEITSLTQPVPKLIRVCSALLYAASSFLITIVNKVVLTNYSFPSSHALGLGQMIVTLVILRFGKTFGCLTYPDFSSSIPCKIWPLPFFYIGNLITGLGGTQKLSLPMFTVLRRFTILMTMIGEYIILKVSQPTSIVVTVFAMVGGSIIAASADLAFELVGYAYVLSNDFCTAANNVYIKKKLQSRELGKFGLLFYNALFMLIPLTCITWMTGDFEKMSEFDQWANPWFLTWFLLSCAMGFILMYATAVCTHYNSPLTTTIVGCLKNILVTYLGMYVGGDYVFSIANFVGLNISMLGSVVYTYLTFVQKDQKKVPQNEKEIPNEKE</sequence>
<dbReference type="Proteomes" id="UP000694941">
    <property type="component" value="Unplaced"/>
</dbReference>
<comment type="subcellular location">
    <subcellularLocation>
        <location evidence="1">Membrane</location>
        <topology evidence="1">Multi-pass membrane protein</topology>
    </subcellularLocation>
</comment>
<feature type="transmembrane region" description="Helical" evidence="5">
    <location>
        <begin position="69"/>
        <end position="87"/>
    </location>
</feature>
<keyword evidence="4 5" id="KW-0472">Membrane</keyword>
<feature type="transmembrane region" description="Helical" evidence="5">
    <location>
        <begin position="159"/>
        <end position="177"/>
    </location>
</feature>
<feature type="transmembrane region" description="Helical" evidence="5">
    <location>
        <begin position="130"/>
        <end position="152"/>
    </location>
</feature>
<keyword evidence="2 5" id="KW-0812">Transmembrane</keyword>
<evidence type="ECO:0000259" key="6">
    <source>
        <dbReference type="Pfam" id="PF03151"/>
    </source>
</evidence>
<dbReference type="Pfam" id="PF03151">
    <property type="entry name" value="TPT"/>
    <property type="match status" value="1"/>
</dbReference>
<gene>
    <name evidence="8" type="primary">LOC106460340</name>
</gene>
<evidence type="ECO:0000313" key="8">
    <source>
        <dbReference type="RefSeq" id="XP_022242745.1"/>
    </source>
</evidence>
<proteinExistence type="predicted"/>
<keyword evidence="3 5" id="KW-1133">Transmembrane helix</keyword>
<feature type="transmembrane region" description="Helical" evidence="5">
    <location>
        <begin position="183"/>
        <end position="203"/>
    </location>
</feature>
<keyword evidence="7" id="KW-1185">Reference proteome</keyword>
<dbReference type="RefSeq" id="XP_022242745.1">
    <property type="nucleotide sequence ID" value="XM_022387037.1"/>
</dbReference>
<protein>
    <submittedName>
        <fullName evidence="8">UDP-N-acetylglucosamine/UDP-glucose/GDP-mannose transporter-like isoform X1</fullName>
    </submittedName>
</protein>
<dbReference type="InterPro" id="IPR004853">
    <property type="entry name" value="Sugar_P_trans_dom"/>
</dbReference>
<evidence type="ECO:0000256" key="2">
    <source>
        <dbReference type="ARBA" id="ARBA00022692"/>
    </source>
</evidence>
<accession>A0ABM1SGJ0</accession>
<evidence type="ECO:0000256" key="3">
    <source>
        <dbReference type="ARBA" id="ARBA00022989"/>
    </source>
</evidence>
<dbReference type="GeneID" id="106460340"/>
<dbReference type="PANTHER" id="PTHR11132">
    <property type="entry name" value="SOLUTE CARRIER FAMILY 35"/>
    <property type="match status" value="1"/>
</dbReference>
<dbReference type="InterPro" id="IPR050186">
    <property type="entry name" value="TPT_transporter"/>
</dbReference>
<reference evidence="8" key="1">
    <citation type="submission" date="2025-08" db="UniProtKB">
        <authorList>
            <consortium name="RefSeq"/>
        </authorList>
    </citation>
    <scope>IDENTIFICATION</scope>
    <source>
        <tissue evidence="8">Muscle</tissue>
    </source>
</reference>
<evidence type="ECO:0000256" key="4">
    <source>
        <dbReference type="ARBA" id="ARBA00023136"/>
    </source>
</evidence>
<feature type="transmembrane region" description="Helical" evidence="5">
    <location>
        <begin position="107"/>
        <end position="124"/>
    </location>
</feature>
<evidence type="ECO:0000256" key="1">
    <source>
        <dbReference type="ARBA" id="ARBA00004141"/>
    </source>
</evidence>
<feature type="transmembrane region" description="Helical" evidence="5">
    <location>
        <begin position="281"/>
        <end position="299"/>
    </location>
</feature>
<name>A0ABM1SGJ0_LIMPO</name>